<proteinExistence type="predicted"/>
<gene>
    <name evidence="2" type="ORF">JY572_16470</name>
</gene>
<evidence type="ECO:0000313" key="3">
    <source>
        <dbReference type="Proteomes" id="UP000663090"/>
    </source>
</evidence>
<feature type="transmembrane region" description="Helical" evidence="1">
    <location>
        <begin position="107"/>
        <end position="130"/>
    </location>
</feature>
<name>A0ABX7NGJ9_9BACT</name>
<feature type="transmembrane region" description="Helical" evidence="1">
    <location>
        <begin position="72"/>
        <end position="95"/>
    </location>
</feature>
<dbReference type="RefSeq" id="WP_206719152.1">
    <property type="nucleotide sequence ID" value="NZ_CP071091.1"/>
</dbReference>
<reference evidence="2 3" key="1">
    <citation type="submission" date="2021-02" db="EMBL/GenBank/DDBJ databases">
        <title>De Novo genome assembly of isolated myxobacteria.</title>
        <authorList>
            <person name="Stevens D.C."/>
        </authorList>
    </citation>
    <scope>NUCLEOTIDE SEQUENCE [LARGE SCALE GENOMIC DNA]</scope>
    <source>
        <strain evidence="2 3">SCHIC003</strain>
    </source>
</reference>
<keyword evidence="1" id="KW-0812">Transmembrane</keyword>
<organism evidence="2 3">
    <name type="scientific">Myxococcus landrumensis</name>
    <dbReference type="NCBI Taxonomy" id="2813577"/>
    <lineage>
        <taxon>Bacteria</taxon>
        <taxon>Pseudomonadati</taxon>
        <taxon>Myxococcota</taxon>
        <taxon>Myxococcia</taxon>
        <taxon>Myxococcales</taxon>
        <taxon>Cystobacterineae</taxon>
        <taxon>Myxococcaceae</taxon>
        <taxon>Myxococcus</taxon>
    </lineage>
</organism>
<protein>
    <submittedName>
        <fullName evidence="2">Uncharacterized protein</fullName>
    </submittedName>
</protein>
<evidence type="ECO:0000256" key="1">
    <source>
        <dbReference type="SAM" id="Phobius"/>
    </source>
</evidence>
<keyword evidence="3" id="KW-1185">Reference proteome</keyword>
<keyword evidence="1" id="KW-1133">Transmembrane helix</keyword>
<dbReference type="Proteomes" id="UP000663090">
    <property type="component" value="Chromosome"/>
</dbReference>
<dbReference type="EMBL" id="CP071091">
    <property type="protein sequence ID" value="QSQ17533.1"/>
    <property type="molecule type" value="Genomic_DNA"/>
</dbReference>
<keyword evidence="1" id="KW-0472">Membrane</keyword>
<accession>A0ABX7NGJ9</accession>
<evidence type="ECO:0000313" key="2">
    <source>
        <dbReference type="EMBL" id="QSQ17533.1"/>
    </source>
</evidence>
<sequence>MTVIARLLMRQALCGLVGWGLFLLFAKVSCSARHSRFDGLTLLELAAVPPLGFALTTLVCAPLLIRTWRRWYWWMGTVAAAIISMMGAGSLYLMATELRTFGTIRPIVGPAELAIMATLGLPIAALAVIVQGRSRLTKAPSER</sequence>
<feature type="transmembrane region" description="Helical" evidence="1">
    <location>
        <begin position="46"/>
        <end position="65"/>
    </location>
</feature>